<accession>A0A0M0EH26</accession>
<reference evidence="2" key="1">
    <citation type="submission" date="2015-08" db="EMBL/GenBank/DDBJ databases">
        <title>Draft genome sequence of Komagataeibacter europaeus CECT 8546 a cellulose producer strain from vinegar produced by the traditional method.</title>
        <authorList>
            <person name="Poehlein A."/>
            <person name="Valera M.J."/>
            <person name="Haack F.S."/>
            <person name="Mas A."/>
            <person name="Daniel R."/>
            <person name="Streit W.R."/>
            <person name="Mateo E."/>
        </authorList>
    </citation>
    <scope>NUCLEOTIDE SEQUENCE [LARGE SCALE GENOMIC DNA]</scope>
    <source>
        <strain evidence="2">CECT 8546</strain>
    </source>
</reference>
<dbReference type="Proteomes" id="UP000037566">
    <property type="component" value="Unassembled WGS sequence"/>
</dbReference>
<dbReference type="EMBL" id="LHUQ01000013">
    <property type="protein sequence ID" value="KON64251.1"/>
    <property type="molecule type" value="Genomic_DNA"/>
</dbReference>
<dbReference type="AlphaFoldDB" id="A0A0M0EH26"/>
<evidence type="ECO:0000256" key="1">
    <source>
        <dbReference type="SAM" id="MobiDB-lite"/>
    </source>
</evidence>
<proteinExistence type="predicted"/>
<gene>
    <name evidence="2" type="ORF">KOEU_23210</name>
</gene>
<protein>
    <submittedName>
        <fullName evidence="2">Uncharacterized protein</fullName>
    </submittedName>
</protein>
<feature type="region of interest" description="Disordered" evidence="1">
    <location>
        <begin position="1"/>
        <end position="27"/>
    </location>
</feature>
<name>A0A0M0EH26_KOMEU</name>
<evidence type="ECO:0000313" key="3">
    <source>
        <dbReference type="Proteomes" id="UP000037566"/>
    </source>
</evidence>
<sequence length="47" mass="5269">MRTADISHPARSLGRHKDGTRGTDFSARIPHPSMPFFIPYLIEAVDC</sequence>
<comment type="caution">
    <text evidence="2">The sequence shown here is derived from an EMBL/GenBank/DDBJ whole genome shotgun (WGS) entry which is preliminary data.</text>
</comment>
<keyword evidence="3" id="KW-1185">Reference proteome</keyword>
<organism evidence="2 3">
    <name type="scientific">Komagataeibacter europaeus</name>
    <name type="common">Gluconacetobacter europaeus</name>
    <dbReference type="NCBI Taxonomy" id="33995"/>
    <lineage>
        <taxon>Bacteria</taxon>
        <taxon>Pseudomonadati</taxon>
        <taxon>Pseudomonadota</taxon>
        <taxon>Alphaproteobacteria</taxon>
        <taxon>Acetobacterales</taxon>
        <taxon>Acetobacteraceae</taxon>
        <taxon>Komagataeibacter</taxon>
    </lineage>
</organism>
<evidence type="ECO:0000313" key="2">
    <source>
        <dbReference type="EMBL" id="KON64251.1"/>
    </source>
</evidence>